<gene>
    <name evidence="3" type="ORF">GMORB2_0185</name>
</gene>
<dbReference type="GeneID" id="55966415"/>
<feature type="domain" description="Myb-like DNA-binding" evidence="2">
    <location>
        <begin position="15"/>
        <end position="61"/>
    </location>
</feature>
<comment type="caution">
    <text evidence="3">The sequence shown here is derived from an EMBL/GenBank/DDBJ whole genome shotgun (WGS) entry which is preliminary data.</text>
</comment>
<evidence type="ECO:0000259" key="2">
    <source>
        <dbReference type="Pfam" id="PF22980"/>
    </source>
</evidence>
<feature type="region of interest" description="Disordered" evidence="1">
    <location>
        <begin position="59"/>
        <end position="129"/>
    </location>
</feature>
<evidence type="ECO:0000313" key="3">
    <source>
        <dbReference type="EMBL" id="KAF4126449.1"/>
    </source>
</evidence>
<organism evidence="3 4">
    <name type="scientific">Geosmithia morbida</name>
    <dbReference type="NCBI Taxonomy" id="1094350"/>
    <lineage>
        <taxon>Eukaryota</taxon>
        <taxon>Fungi</taxon>
        <taxon>Dikarya</taxon>
        <taxon>Ascomycota</taxon>
        <taxon>Pezizomycotina</taxon>
        <taxon>Sordariomycetes</taxon>
        <taxon>Hypocreomycetidae</taxon>
        <taxon>Hypocreales</taxon>
        <taxon>Bionectriaceae</taxon>
        <taxon>Geosmithia</taxon>
    </lineage>
</organism>
<dbReference type="EMBL" id="JAANYQ010000001">
    <property type="protein sequence ID" value="KAF4126449.1"/>
    <property type="molecule type" value="Genomic_DNA"/>
</dbReference>
<evidence type="ECO:0000256" key="1">
    <source>
        <dbReference type="SAM" id="MobiDB-lite"/>
    </source>
</evidence>
<sequence length="167" mass="18373">MTDVNDGTKAPSSAEALFFFAIVKHTKNKADIDWQSVAAEQGFKNAEVAKVRFGQVKRKLGLNSDTGVSPKKAPATPRKPKAAGGVRKNTKNKASVKAKTDYAEDDDRDDVFTPKVTASKKEEVGDDHVAMEDIQTMPFMDEQDADAQLQTDMDAMINHDELWAGHY</sequence>
<protein>
    <recommendedName>
        <fullName evidence="2">Myb-like DNA-binding domain-containing protein</fullName>
    </recommendedName>
</protein>
<evidence type="ECO:0000313" key="4">
    <source>
        <dbReference type="Proteomes" id="UP000749293"/>
    </source>
</evidence>
<dbReference type="Pfam" id="PF22980">
    <property type="entry name" value="Myb_DNA-bind_8"/>
    <property type="match status" value="1"/>
</dbReference>
<dbReference type="AlphaFoldDB" id="A0A9P4Z4E9"/>
<feature type="compositionally biased region" description="Basic and acidic residues" evidence="1">
    <location>
        <begin position="119"/>
        <end position="129"/>
    </location>
</feature>
<name>A0A9P4Z4E9_9HYPO</name>
<dbReference type="RefSeq" id="XP_035325101.1">
    <property type="nucleotide sequence ID" value="XM_035462171.1"/>
</dbReference>
<dbReference type="Proteomes" id="UP000749293">
    <property type="component" value="Unassembled WGS sequence"/>
</dbReference>
<proteinExistence type="predicted"/>
<dbReference type="OrthoDB" id="5403747at2759"/>
<dbReference type="InterPro" id="IPR054505">
    <property type="entry name" value="Myb_DNA-bind_8"/>
</dbReference>
<accession>A0A9P4Z4E9</accession>
<keyword evidence="4" id="KW-1185">Reference proteome</keyword>
<reference evidence="3" key="1">
    <citation type="submission" date="2020-03" db="EMBL/GenBank/DDBJ databases">
        <title>Site-based positive gene gene selection in Geosmithia morbida across the United States reveals a broad range of putative effectors and factors for local host and environmental adapation.</title>
        <authorList>
            <person name="Onufrak A."/>
            <person name="Murdoch R.W."/>
            <person name="Gazis R."/>
            <person name="Huff M."/>
            <person name="Staton M."/>
            <person name="Klingeman W."/>
            <person name="Hadziabdic D."/>
        </authorList>
    </citation>
    <scope>NUCLEOTIDE SEQUENCE</scope>
    <source>
        <strain evidence="3">1262</strain>
    </source>
</reference>